<evidence type="ECO:0000313" key="1">
    <source>
        <dbReference type="EMBL" id="KAJ8616179.1"/>
    </source>
</evidence>
<evidence type="ECO:0000313" key="2">
    <source>
        <dbReference type="Proteomes" id="UP001234297"/>
    </source>
</evidence>
<sequence>MYTTPISKESIVLPQVEPGEHKESSKALGLRLKAHYDHWREKYKIPTFFLPKHPFDLISLLSLHLVWFGSLNRSGAALFKGF</sequence>
<protein>
    <submittedName>
        <fullName evidence="1">Uncharacterized protein</fullName>
    </submittedName>
</protein>
<proteinExistence type="predicted"/>
<name>A0ACC2K4Y8_PERAE</name>
<keyword evidence="2" id="KW-1185">Reference proteome</keyword>
<reference evidence="1 2" key="1">
    <citation type="journal article" date="2022" name="Hortic Res">
        <title>A haplotype resolved chromosomal level avocado genome allows analysis of novel avocado genes.</title>
        <authorList>
            <person name="Nath O."/>
            <person name="Fletcher S.J."/>
            <person name="Hayward A."/>
            <person name="Shaw L.M."/>
            <person name="Masouleh A.K."/>
            <person name="Furtado A."/>
            <person name="Henry R.J."/>
            <person name="Mitter N."/>
        </authorList>
    </citation>
    <scope>NUCLEOTIDE SEQUENCE [LARGE SCALE GENOMIC DNA]</scope>
    <source>
        <strain evidence="2">cv. Hass</strain>
    </source>
</reference>
<gene>
    <name evidence="1" type="ORF">MRB53_035551</name>
</gene>
<accession>A0ACC2K4Y8</accession>
<organism evidence="1 2">
    <name type="scientific">Persea americana</name>
    <name type="common">Avocado</name>
    <dbReference type="NCBI Taxonomy" id="3435"/>
    <lineage>
        <taxon>Eukaryota</taxon>
        <taxon>Viridiplantae</taxon>
        <taxon>Streptophyta</taxon>
        <taxon>Embryophyta</taxon>
        <taxon>Tracheophyta</taxon>
        <taxon>Spermatophyta</taxon>
        <taxon>Magnoliopsida</taxon>
        <taxon>Magnoliidae</taxon>
        <taxon>Laurales</taxon>
        <taxon>Lauraceae</taxon>
        <taxon>Persea</taxon>
    </lineage>
</organism>
<dbReference type="Proteomes" id="UP001234297">
    <property type="component" value="Chromosome 12"/>
</dbReference>
<dbReference type="EMBL" id="CM056820">
    <property type="protein sequence ID" value="KAJ8616179.1"/>
    <property type="molecule type" value="Genomic_DNA"/>
</dbReference>
<comment type="caution">
    <text evidence="1">The sequence shown here is derived from an EMBL/GenBank/DDBJ whole genome shotgun (WGS) entry which is preliminary data.</text>
</comment>